<evidence type="ECO:0000256" key="5">
    <source>
        <dbReference type="ARBA" id="ARBA00023002"/>
    </source>
</evidence>
<evidence type="ECO:0000256" key="3">
    <source>
        <dbReference type="ARBA" id="ARBA00022723"/>
    </source>
</evidence>
<dbReference type="GO" id="GO:0046872">
    <property type="term" value="F:metal ion binding"/>
    <property type="evidence" value="ECO:0007669"/>
    <property type="project" value="UniProtKB-KW"/>
</dbReference>
<dbReference type="OrthoDB" id="9763580at2"/>
<evidence type="ECO:0000256" key="4">
    <source>
        <dbReference type="ARBA" id="ARBA00022857"/>
    </source>
</evidence>
<accession>A0A9W5S3N6</accession>
<dbReference type="InterPro" id="IPR032837">
    <property type="entry name" value="G1PDH"/>
</dbReference>
<dbReference type="RefSeq" id="WP_036583635.1">
    <property type="nucleotide sequence ID" value="NZ_KK082193.1"/>
</dbReference>
<evidence type="ECO:0000313" key="11">
    <source>
        <dbReference type="Proteomes" id="UP000053750"/>
    </source>
</evidence>
<dbReference type="Proteomes" id="UP000053750">
    <property type="component" value="Unassembled WGS sequence"/>
</dbReference>
<keyword evidence="4" id="KW-0521">NADP</keyword>
<dbReference type="Pfam" id="PF13685">
    <property type="entry name" value="Fe-ADH_2"/>
    <property type="match status" value="1"/>
</dbReference>
<dbReference type="Gene3D" id="1.20.1090.10">
    <property type="entry name" value="Dehydroquinate synthase-like - alpha domain"/>
    <property type="match status" value="1"/>
</dbReference>
<gene>
    <name evidence="10" type="ORF">BG53_11215</name>
</gene>
<dbReference type="GO" id="GO:0008654">
    <property type="term" value="P:phospholipid biosynthetic process"/>
    <property type="evidence" value="ECO:0007669"/>
    <property type="project" value="UniProtKB-KW"/>
</dbReference>
<dbReference type="EMBL" id="JFHU01000030">
    <property type="protein sequence ID" value="EXX91481.1"/>
    <property type="molecule type" value="Genomic_DNA"/>
</dbReference>
<keyword evidence="11" id="KW-1185">Reference proteome</keyword>
<dbReference type="GO" id="GO:0016614">
    <property type="term" value="F:oxidoreductase activity, acting on CH-OH group of donors"/>
    <property type="evidence" value="ECO:0007669"/>
    <property type="project" value="InterPro"/>
</dbReference>
<evidence type="ECO:0000256" key="2">
    <source>
        <dbReference type="ARBA" id="ARBA00022516"/>
    </source>
</evidence>
<keyword evidence="8" id="KW-0594">Phospholipid biosynthesis</keyword>
<dbReference type="InterPro" id="IPR016205">
    <property type="entry name" value="Glycerol_DH"/>
</dbReference>
<evidence type="ECO:0000256" key="6">
    <source>
        <dbReference type="ARBA" id="ARBA00023027"/>
    </source>
</evidence>
<keyword evidence="7" id="KW-0443">Lipid metabolism</keyword>
<evidence type="ECO:0000256" key="9">
    <source>
        <dbReference type="ARBA" id="ARBA00023264"/>
    </source>
</evidence>
<keyword evidence="9" id="KW-1208">Phospholipid metabolism</keyword>
<sequence length="395" mass="42176">MADVMQSIRNTAKRMNEPLDESLFPERMLVQAGAIGQVAPYLQDRGNKRIVVVSDSETRKAAGATLLSDAKAAGLSAEETIVKPNAQGDVVADEASIVQVIIDIQRTNSDIAVAAGSGTIHDIVRYAAYTTGIPFVSVPTAPSVDGFTSKGAPILVRGEKITLPAIGPAALFADVAILRAAPRPLIAAGFGDMLGKYTSLFDWTFGHLTAGEPYSPLAAELTQQALTACVENADAIGSNTEEGVTILIHALIQSGIAMLIFGQSHPASGAEHHLSHYWEMAFVREGRRQLLHGAKVGVACTLIAALYHRVGAEGMPAANGFAERHRSIESQWSNIQAAINRIPLESRLRELIRAVGGPSSLAELGVERELAEHSLQEAHRVRLNRYTLLRAMNEG</sequence>
<keyword evidence="5" id="KW-0560">Oxidoreductase</keyword>
<evidence type="ECO:0000256" key="8">
    <source>
        <dbReference type="ARBA" id="ARBA00023209"/>
    </source>
</evidence>
<keyword evidence="1" id="KW-0963">Cytoplasm</keyword>
<proteinExistence type="predicted"/>
<dbReference type="PANTHER" id="PTHR43616:SF5">
    <property type="entry name" value="GLYCEROL DEHYDROGENASE 1"/>
    <property type="match status" value="1"/>
</dbReference>
<dbReference type="SUPFAM" id="SSF56796">
    <property type="entry name" value="Dehydroquinate synthase-like"/>
    <property type="match status" value="1"/>
</dbReference>
<evidence type="ECO:0000256" key="1">
    <source>
        <dbReference type="ARBA" id="ARBA00022490"/>
    </source>
</evidence>
<dbReference type="AlphaFoldDB" id="A0A9W5S3N6"/>
<evidence type="ECO:0000313" key="10">
    <source>
        <dbReference type="EMBL" id="EXX91481.1"/>
    </source>
</evidence>
<protein>
    <submittedName>
        <fullName evidence="10">Glycerol-1-phosphate dehydrogenase</fullName>
    </submittedName>
</protein>
<reference evidence="10 11" key="1">
    <citation type="submission" date="2014-02" db="EMBL/GenBank/DDBJ databases">
        <title>Genome sequence of Paenibacillus darwinianus reveals adaptive mechanisms for survival in Antarctic soils.</title>
        <authorList>
            <person name="Dsouza M."/>
            <person name="Taylor M.W."/>
            <person name="Turner S.J."/>
            <person name="Aislabie J."/>
        </authorList>
    </citation>
    <scope>NUCLEOTIDE SEQUENCE [LARGE SCALE GENOMIC DNA]</scope>
    <source>
        <strain evidence="10 11">CE1</strain>
    </source>
</reference>
<keyword evidence="2" id="KW-0444">Lipid biosynthesis</keyword>
<dbReference type="PANTHER" id="PTHR43616">
    <property type="entry name" value="GLYCEROL DEHYDROGENASE"/>
    <property type="match status" value="1"/>
</dbReference>
<organism evidence="10 11">
    <name type="scientific">Paenibacillus darwinianus</name>
    <dbReference type="NCBI Taxonomy" id="1380763"/>
    <lineage>
        <taxon>Bacteria</taxon>
        <taxon>Bacillati</taxon>
        <taxon>Bacillota</taxon>
        <taxon>Bacilli</taxon>
        <taxon>Bacillales</taxon>
        <taxon>Paenibacillaceae</taxon>
        <taxon>Paenibacillus</taxon>
    </lineage>
</organism>
<dbReference type="CDD" id="cd08175">
    <property type="entry name" value="G1PDH"/>
    <property type="match status" value="1"/>
</dbReference>
<name>A0A9W5S3N6_9BACL</name>
<keyword evidence="3" id="KW-0479">Metal-binding</keyword>
<comment type="caution">
    <text evidence="10">The sequence shown here is derived from an EMBL/GenBank/DDBJ whole genome shotgun (WGS) entry which is preliminary data.</text>
</comment>
<keyword evidence="6" id="KW-0520">NAD</keyword>
<dbReference type="Gene3D" id="3.40.50.1970">
    <property type="match status" value="1"/>
</dbReference>
<evidence type="ECO:0000256" key="7">
    <source>
        <dbReference type="ARBA" id="ARBA00023098"/>
    </source>
</evidence>